<dbReference type="InterPro" id="IPR036291">
    <property type="entry name" value="NAD(P)-bd_dom_sf"/>
</dbReference>
<accession>A0A0U3BT40</accession>
<dbReference type="EMBL" id="KU127235">
    <property type="protein sequence ID" value="ALT05942.1"/>
    <property type="molecule type" value="Genomic_DNA"/>
</dbReference>
<proteinExistence type="predicted"/>
<sequence>MTILVTGVRGNVGSRVARKLVAGGLPVRGTARDPAASGVPDGVEVVHAELTRPQTLRGALKGVEKVFLYTVPQGIDGFVDAARAAGVRHVVLLSSIAVTWADRDRNPIARMHLGVEEPLRASGIGWTFIRPEALATNALAWAAEIRTDGVVRCPYPGSYTVPIHEEDVADVAVRALTTDGHRSAAYALTGPQSLTQQEQVALIGEALGRGTRCERIPLDVARAAMERVYPADVVETVLAAQAMSDGRPATVLDTVEAVTGRPARTFASWAADHAADFR</sequence>
<gene>
    <name evidence="2" type="primary">smcC7</name>
    <name evidence="2" type="ORF">KSSN_24490</name>
</gene>
<evidence type="ECO:0000313" key="2">
    <source>
        <dbReference type="EMBL" id="ALT05942.1"/>
    </source>
</evidence>
<dbReference type="Gene3D" id="3.40.50.720">
    <property type="entry name" value="NAD(P)-binding Rossmann-like Domain"/>
    <property type="match status" value="1"/>
</dbReference>
<name>A0A0U3BT40_9ACTN</name>
<dbReference type="InterPro" id="IPR051604">
    <property type="entry name" value="Ergot_Alk_Oxidoreductase"/>
</dbReference>
<reference evidence="2" key="1">
    <citation type="submission" date="2015-10" db="EMBL/GenBank/DDBJ databases">
        <title>New simocyclinones: surprising evolutionary and biosynthetic insights.</title>
        <authorList>
            <person name="Bilyk O."/>
            <person name="Brotz E."/>
            <person name="Tokovenko B."/>
            <person name="Bechtold A."/>
            <person name="Paululat T."/>
            <person name="Luzhetskyy A."/>
        </authorList>
    </citation>
    <scope>NUCLEOTIDE SEQUENCE</scope>
    <source>
        <strain evidence="2">152608</strain>
    </source>
</reference>
<dbReference type="AlphaFoldDB" id="A0A0U3BT40"/>
<dbReference type="SUPFAM" id="SSF51735">
    <property type="entry name" value="NAD(P)-binding Rossmann-fold domains"/>
    <property type="match status" value="1"/>
</dbReference>
<organism evidence="2">
    <name type="scientific">Kitasatospora sp. 152608</name>
    <dbReference type="NCBI Taxonomy" id="1769566"/>
    <lineage>
        <taxon>Bacteria</taxon>
        <taxon>Bacillati</taxon>
        <taxon>Actinomycetota</taxon>
        <taxon>Actinomycetes</taxon>
        <taxon>Kitasatosporales</taxon>
        <taxon>Streptomycetaceae</taxon>
        <taxon>Kitasatospora</taxon>
    </lineage>
</organism>
<dbReference type="Pfam" id="PF13460">
    <property type="entry name" value="NAD_binding_10"/>
    <property type="match status" value="1"/>
</dbReference>
<dbReference type="InterPro" id="IPR016040">
    <property type="entry name" value="NAD(P)-bd_dom"/>
</dbReference>
<dbReference type="PANTHER" id="PTHR43162">
    <property type="match status" value="1"/>
</dbReference>
<protein>
    <submittedName>
        <fullName evidence="2">Putative hydroxylase/dehydratase</fullName>
    </submittedName>
</protein>
<dbReference type="PANTHER" id="PTHR43162:SF1">
    <property type="entry name" value="PRESTALK A DIFFERENTIATION PROTEIN A"/>
    <property type="match status" value="1"/>
</dbReference>
<evidence type="ECO:0000259" key="1">
    <source>
        <dbReference type="Pfam" id="PF13460"/>
    </source>
</evidence>
<feature type="domain" description="NAD(P)-binding" evidence="1">
    <location>
        <begin position="7"/>
        <end position="178"/>
    </location>
</feature>